<protein>
    <submittedName>
        <fullName evidence="4">Choline O-acetyltransferase</fullName>
    </submittedName>
</protein>
<organism evidence="4 5">
    <name type="scientific">Caerostris darwini</name>
    <dbReference type="NCBI Taxonomy" id="1538125"/>
    <lineage>
        <taxon>Eukaryota</taxon>
        <taxon>Metazoa</taxon>
        <taxon>Ecdysozoa</taxon>
        <taxon>Arthropoda</taxon>
        <taxon>Chelicerata</taxon>
        <taxon>Arachnida</taxon>
        <taxon>Araneae</taxon>
        <taxon>Araneomorphae</taxon>
        <taxon>Entelegynae</taxon>
        <taxon>Araneoidea</taxon>
        <taxon>Araneidae</taxon>
        <taxon>Caerostris</taxon>
    </lineage>
</organism>
<dbReference type="PANTHER" id="PTHR22589">
    <property type="entry name" value="CARNITINE O-ACYLTRANSFERASE"/>
    <property type="match status" value="1"/>
</dbReference>
<dbReference type="GO" id="GO:0043005">
    <property type="term" value="C:neuron projection"/>
    <property type="evidence" value="ECO:0007669"/>
    <property type="project" value="TreeGrafter"/>
</dbReference>
<dbReference type="GO" id="GO:0004102">
    <property type="term" value="F:choline O-acetyltransferase activity"/>
    <property type="evidence" value="ECO:0007669"/>
    <property type="project" value="TreeGrafter"/>
</dbReference>
<dbReference type="InterPro" id="IPR042231">
    <property type="entry name" value="Cho/carn_acyl_trans_2"/>
</dbReference>
<evidence type="ECO:0000259" key="3">
    <source>
        <dbReference type="Pfam" id="PF00755"/>
    </source>
</evidence>
<evidence type="ECO:0000313" key="5">
    <source>
        <dbReference type="Proteomes" id="UP001054837"/>
    </source>
</evidence>
<evidence type="ECO:0000256" key="1">
    <source>
        <dbReference type="ARBA" id="ARBA00023315"/>
    </source>
</evidence>
<dbReference type="EMBL" id="BPLQ01005805">
    <property type="protein sequence ID" value="GIY17483.1"/>
    <property type="molecule type" value="Genomic_DNA"/>
</dbReference>
<sequence>MRQIQNIFIHVWYCSIVIFNFVVFVHRFAAKIILFALSYKKKIDTNELSPDIIPSRGGKATPLCMDTYHHFFPAYRRPGEQKDEAFFSDQQDSKHPWNVIVACKNQVRTLCSLGKSREQKTFFF</sequence>
<keyword evidence="1" id="KW-0012">Acyltransferase</keyword>
<keyword evidence="5" id="KW-1185">Reference proteome</keyword>
<dbReference type="InterPro" id="IPR000542">
    <property type="entry name" value="Carn_acyl_trans"/>
</dbReference>
<name>A0AAV4R580_9ARAC</name>
<dbReference type="SUPFAM" id="SSF52777">
    <property type="entry name" value="CoA-dependent acyltransferases"/>
    <property type="match status" value="1"/>
</dbReference>
<reference evidence="4 5" key="1">
    <citation type="submission" date="2021-06" db="EMBL/GenBank/DDBJ databases">
        <title>Caerostris darwini draft genome.</title>
        <authorList>
            <person name="Kono N."/>
            <person name="Arakawa K."/>
        </authorList>
    </citation>
    <scope>NUCLEOTIDE SEQUENCE [LARGE SCALE GENOMIC DNA]</scope>
</reference>
<evidence type="ECO:0000256" key="2">
    <source>
        <dbReference type="SAM" id="Phobius"/>
    </source>
</evidence>
<dbReference type="Gene3D" id="3.30.559.70">
    <property type="entry name" value="Choline/Carnitine o-acyltransferase, domain 2"/>
    <property type="match status" value="1"/>
</dbReference>
<dbReference type="Pfam" id="PF00755">
    <property type="entry name" value="Carn_acyltransf"/>
    <property type="match status" value="1"/>
</dbReference>
<dbReference type="Proteomes" id="UP001054837">
    <property type="component" value="Unassembled WGS sequence"/>
</dbReference>
<feature type="transmembrane region" description="Helical" evidence="2">
    <location>
        <begin position="7"/>
        <end position="29"/>
    </location>
</feature>
<keyword evidence="2" id="KW-0472">Membrane</keyword>
<accession>A0AAV4R580</accession>
<feature type="domain" description="Choline/carnitine acyltransferase" evidence="3">
    <location>
        <begin position="27"/>
        <end position="108"/>
    </location>
</feature>
<dbReference type="PANTHER" id="PTHR22589:SF14">
    <property type="entry name" value="CHOLINE O-ACETYLTRANSFERASE"/>
    <property type="match status" value="1"/>
</dbReference>
<dbReference type="InterPro" id="IPR039551">
    <property type="entry name" value="Cho/carn_acyl_trans"/>
</dbReference>
<dbReference type="AlphaFoldDB" id="A0AAV4R580"/>
<keyword evidence="2" id="KW-1133">Transmembrane helix</keyword>
<keyword evidence="1" id="KW-0808">Transferase</keyword>
<dbReference type="GO" id="GO:0007274">
    <property type="term" value="P:neuromuscular synaptic transmission"/>
    <property type="evidence" value="ECO:0007669"/>
    <property type="project" value="TreeGrafter"/>
</dbReference>
<dbReference type="GO" id="GO:0005737">
    <property type="term" value="C:cytoplasm"/>
    <property type="evidence" value="ECO:0007669"/>
    <property type="project" value="TreeGrafter"/>
</dbReference>
<gene>
    <name evidence="4" type="primary">X975_07155</name>
    <name evidence="4" type="ORF">CDAR_436281</name>
</gene>
<proteinExistence type="predicted"/>
<dbReference type="GO" id="GO:0045202">
    <property type="term" value="C:synapse"/>
    <property type="evidence" value="ECO:0007669"/>
    <property type="project" value="GOC"/>
</dbReference>
<dbReference type="GO" id="GO:0008292">
    <property type="term" value="P:acetylcholine biosynthetic process"/>
    <property type="evidence" value="ECO:0007669"/>
    <property type="project" value="TreeGrafter"/>
</dbReference>
<keyword evidence="2" id="KW-0812">Transmembrane</keyword>
<comment type="caution">
    <text evidence="4">The sequence shown here is derived from an EMBL/GenBank/DDBJ whole genome shotgun (WGS) entry which is preliminary data.</text>
</comment>
<evidence type="ECO:0000313" key="4">
    <source>
        <dbReference type="EMBL" id="GIY17483.1"/>
    </source>
</evidence>